<reference evidence="2 3" key="1">
    <citation type="submission" date="2016-11" db="EMBL/GenBank/DDBJ databases">
        <authorList>
            <person name="Jaros S."/>
            <person name="Januszkiewicz K."/>
            <person name="Wedrychowicz H."/>
        </authorList>
    </citation>
    <scope>NUCLEOTIDE SEQUENCE [LARGE SCALE GENOMIC DNA]</scope>
    <source>
        <strain evidence="2 3">CGMCC 1.10190</strain>
    </source>
</reference>
<organism evidence="2 3">
    <name type="scientific">Pollutimonas bauzanensis</name>
    <dbReference type="NCBI Taxonomy" id="658167"/>
    <lineage>
        <taxon>Bacteria</taxon>
        <taxon>Pseudomonadati</taxon>
        <taxon>Pseudomonadota</taxon>
        <taxon>Betaproteobacteria</taxon>
        <taxon>Burkholderiales</taxon>
        <taxon>Alcaligenaceae</taxon>
        <taxon>Pollutimonas</taxon>
    </lineage>
</organism>
<feature type="compositionally biased region" description="Basic and acidic residues" evidence="1">
    <location>
        <begin position="158"/>
        <end position="172"/>
    </location>
</feature>
<sequence>MISSKTLSCVLFPSPMRLRSPRSPSASSTGVAALLSSIWNEWSGQIRLKLSGARLALKVSDIVPACKPPIIIWLRATAITVAASAMPTMQAEQCQSVTIARQILFYLAIASLCPGIPREGVVIDCTLADLLHRKQSCGVRAAASRRGMPKYVAGSSAPRDRAQVVSRTDPRRPAQPAASRADWCSRPRLGLMCRCGRPASRCRLWRRHCHLRSTLQRVAARRRCWRMQ</sequence>
<evidence type="ECO:0000313" key="3">
    <source>
        <dbReference type="Proteomes" id="UP000184226"/>
    </source>
</evidence>
<accession>A0A1M5X932</accession>
<gene>
    <name evidence="2" type="ORF">SAMN04488135_106226</name>
</gene>
<proteinExistence type="predicted"/>
<keyword evidence="3" id="KW-1185">Reference proteome</keyword>
<protein>
    <submittedName>
        <fullName evidence="2">Uncharacterized protein</fullName>
    </submittedName>
</protein>
<dbReference type="EMBL" id="FQXE01000006">
    <property type="protein sequence ID" value="SHH96152.1"/>
    <property type="molecule type" value="Genomic_DNA"/>
</dbReference>
<name>A0A1M5X932_9BURK</name>
<dbReference type="Proteomes" id="UP000184226">
    <property type="component" value="Unassembled WGS sequence"/>
</dbReference>
<evidence type="ECO:0000313" key="2">
    <source>
        <dbReference type="EMBL" id="SHH96152.1"/>
    </source>
</evidence>
<feature type="region of interest" description="Disordered" evidence="1">
    <location>
        <begin position="150"/>
        <end position="179"/>
    </location>
</feature>
<evidence type="ECO:0000256" key="1">
    <source>
        <dbReference type="SAM" id="MobiDB-lite"/>
    </source>
</evidence>
<dbReference type="AlphaFoldDB" id="A0A1M5X932"/>